<dbReference type="AlphaFoldDB" id="A0A7G7MR24"/>
<evidence type="ECO:0000256" key="1">
    <source>
        <dbReference type="SAM" id="Phobius"/>
    </source>
</evidence>
<feature type="transmembrane region" description="Helical" evidence="1">
    <location>
        <begin position="6"/>
        <end position="24"/>
    </location>
</feature>
<evidence type="ECO:0000313" key="2">
    <source>
        <dbReference type="EMBL" id="QNG55235.1"/>
    </source>
</evidence>
<dbReference type="KEGG" id="ppel:H6H00_16070"/>
<keyword evidence="3" id="KW-1185">Reference proteome</keyword>
<keyword evidence="1" id="KW-0812">Transmembrane</keyword>
<proteinExistence type="predicted"/>
<keyword evidence="1" id="KW-0472">Membrane</keyword>
<feature type="transmembrane region" description="Helical" evidence="1">
    <location>
        <begin position="99"/>
        <end position="123"/>
    </location>
</feature>
<protein>
    <submittedName>
        <fullName evidence="2">Uncharacterized protein</fullName>
    </submittedName>
</protein>
<organism evidence="2 3">
    <name type="scientific">Pseudonocardia petroleophila</name>
    <dbReference type="NCBI Taxonomy" id="37331"/>
    <lineage>
        <taxon>Bacteria</taxon>
        <taxon>Bacillati</taxon>
        <taxon>Actinomycetota</taxon>
        <taxon>Actinomycetes</taxon>
        <taxon>Pseudonocardiales</taxon>
        <taxon>Pseudonocardiaceae</taxon>
        <taxon>Pseudonocardia</taxon>
    </lineage>
</organism>
<evidence type="ECO:0000313" key="3">
    <source>
        <dbReference type="Proteomes" id="UP000515728"/>
    </source>
</evidence>
<dbReference type="Proteomes" id="UP000515728">
    <property type="component" value="Chromosome"/>
</dbReference>
<sequence length="124" mass="12269">MTFRDPNAVGAVVLVAVFVVGLLAGLAKQRVALLLVGLVAVVVLGLVVAGVTGLDPAGPRDAVAARLTAVYAAVVPPAIAFVAGWLVTRGTWFRRALTAGVAVLVLAAFPYAAAGAATAGALVP</sequence>
<keyword evidence="1" id="KW-1133">Transmembrane helix</keyword>
<feature type="transmembrane region" description="Helical" evidence="1">
    <location>
        <begin position="63"/>
        <end position="87"/>
    </location>
</feature>
<gene>
    <name evidence="2" type="ORF">H6H00_16070</name>
</gene>
<feature type="transmembrane region" description="Helical" evidence="1">
    <location>
        <begin position="31"/>
        <end position="51"/>
    </location>
</feature>
<dbReference type="RefSeq" id="WP_185722032.1">
    <property type="nucleotide sequence ID" value="NZ_BAAAWI010000001.1"/>
</dbReference>
<dbReference type="EMBL" id="CP060131">
    <property type="protein sequence ID" value="QNG55235.1"/>
    <property type="molecule type" value="Genomic_DNA"/>
</dbReference>
<name>A0A7G7MR24_9PSEU</name>
<reference evidence="2 3" key="1">
    <citation type="submission" date="2020-08" db="EMBL/GenBank/DDBJ databases">
        <authorList>
            <person name="Mo P."/>
        </authorList>
    </citation>
    <scope>NUCLEOTIDE SEQUENCE [LARGE SCALE GENOMIC DNA]</scope>
    <source>
        <strain evidence="2 3">CGMCC 4.1532</strain>
    </source>
</reference>
<accession>A0A7G7MR24</accession>